<dbReference type="GO" id="GO:0071555">
    <property type="term" value="P:cell wall organization"/>
    <property type="evidence" value="ECO:0007669"/>
    <property type="project" value="UniProtKB-KW"/>
</dbReference>
<evidence type="ECO:0000256" key="3">
    <source>
        <dbReference type="SAM" id="SignalP"/>
    </source>
</evidence>
<dbReference type="GO" id="GO:0030288">
    <property type="term" value="C:outer membrane-bounded periplasmic space"/>
    <property type="evidence" value="ECO:0007669"/>
    <property type="project" value="TreeGrafter"/>
</dbReference>
<feature type="chain" id="PRO_5026802827" evidence="3">
    <location>
        <begin position="29"/>
        <end position="369"/>
    </location>
</feature>
<dbReference type="Gene3D" id="2.30.30.40">
    <property type="entry name" value="SH3 Domains"/>
    <property type="match status" value="2"/>
</dbReference>
<dbReference type="RefSeq" id="WP_153836677.1">
    <property type="nucleotide sequence ID" value="NZ_JBHUMW010000074.1"/>
</dbReference>
<evidence type="ECO:0000313" key="5">
    <source>
        <dbReference type="EMBL" id="MRI68169.1"/>
    </source>
</evidence>
<keyword evidence="1" id="KW-0378">Hydrolase</keyword>
<dbReference type="AlphaFoldDB" id="A0A6N7R4M0"/>
<dbReference type="Pfam" id="PF08239">
    <property type="entry name" value="SH3_3"/>
    <property type="match status" value="2"/>
</dbReference>
<accession>A0A6N7R4M0</accession>
<dbReference type="Gene3D" id="3.40.630.40">
    <property type="entry name" value="Zn-dependent exopeptidases"/>
    <property type="match status" value="1"/>
</dbReference>
<protein>
    <submittedName>
        <fullName evidence="5">SH3 domain-containing protein</fullName>
    </submittedName>
</protein>
<keyword evidence="6" id="KW-1185">Reference proteome</keyword>
<organism evidence="5 6">
    <name type="scientific">Gracilibacillus thailandensis</name>
    <dbReference type="NCBI Taxonomy" id="563735"/>
    <lineage>
        <taxon>Bacteria</taxon>
        <taxon>Bacillati</taxon>
        <taxon>Bacillota</taxon>
        <taxon>Bacilli</taxon>
        <taxon>Bacillales</taxon>
        <taxon>Bacillaceae</taxon>
        <taxon>Gracilibacillus</taxon>
    </lineage>
</organism>
<comment type="caution">
    <text evidence="5">The sequence shown here is derived from an EMBL/GenBank/DDBJ whole genome shotgun (WGS) entry which is preliminary data.</text>
</comment>
<feature type="domain" description="SH3b" evidence="4">
    <location>
        <begin position="108"/>
        <end position="171"/>
    </location>
</feature>
<dbReference type="PROSITE" id="PS51781">
    <property type="entry name" value="SH3B"/>
    <property type="match status" value="2"/>
</dbReference>
<evidence type="ECO:0000259" key="4">
    <source>
        <dbReference type="PROSITE" id="PS51781"/>
    </source>
</evidence>
<dbReference type="SMART" id="SM00646">
    <property type="entry name" value="Ami_3"/>
    <property type="match status" value="1"/>
</dbReference>
<feature type="domain" description="SH3b" evidence="4">
    <location>
        <begin position="31"/>
        <end position="93"/>
    </location>
</feature>
<evidence type="ECO:0000256" key="2">
    <source>
        <dbReference type="ARBA" id="ARBA00023316"/>
    </source>
</evidence>
<dbReference type="InterPro" id="IPR002508">
    <property type="entry name" value="MurNAc-LAA_cat"/>
</dbReference>
<proteinExistence type="predicted"/>
<dbReference type="CDD" id="cd02696">
    <property type="entry name" value="MurNAc-LAA"/>
    <property type="match status" value="1"/>
</dbReference>
<dbReference type="SUPFAM" id="SSF53187">
    <property type="entry name" value="Zn-dependent exopeptidases"/>
    <property type="match status" value="1"/>
</dbReference>
<sequence>MNHRLISRLVFIFSLSCLSFFLLQPVAASSSETYEVSSSILNVRSEPSSNSEIVAQLVKGDELVVFQEKYGWVQTYFDGEEVWVAKHHLVQQPSTSSEVSTTETSNSSKKVTIASESIFVRSGPGTNYESIGSAVSGDNFEVTDQTDEWYQIRLNGSETGWIASWLTEQTTETAQTSQALSTNNTVSSNSKSLEGYNIVVDPGHGGTDPGAIGFNGVQEKDVVLPTSTKVIDHLRDAGANVIVTRSGDYYVYLEDRARISNSYYTDAYISLHYDASFDISANGITTYFADMAEKELGDSIQSAMISQVDLQDRGVRQANYKVLMNTSAPSVLLELGFISNPHDLSVVQTANFQNDIAQGITNGLIHYFE</sequence>
<keyword evidence="2" id="KW-0961">Cell wall biogenesis/degradation</keyword>
<dbReference type="PANTHER" id="PTHR30404:SF0">
    <property type="entry name" value="N-ACETYLMURAMOYL-L-ALANINE AMIDASE AMIC"/>
    <property type="match status" value="1"/>
</dbReference>
<gene>
    <name evidence="5" type="ORF">GH885_17830</name>
</gene>
<keyword evidence="3" id="KW-0732">Signal</keyword>
<dbReference type="GO" id="GO:0009253">
    <property type="term" value="P:peptidoglycan catabolic process"/>
    <property type="evidence" value="ECO:0007669"/>
    <property type="project" value="InterPro"/>
</dbReference>
<dbReference type="EMBL" id="WJEE01000052">
    <property type="protein sequence ID" value="MRI68169.1"/>
    <property type="molecule type" value="Genomic_DNA"/>
</dbReference>
<dbReference type="GO" id="GO:0008745">
    <property type="term" value="F:N-acetylmuramoyl-L-alanine amidase activity"/>
    <property type="evidence" value="ECO:0007669"/>
    <property type="project" value="InterPro"/>
</dbReference>
<evidence type="ECO:0000313" key="6">
    <source>
        <dbReference type="Proteomes" id="UP000435187"/>
    </source>
</evidence>
<dbReference type="Pfam" id="PF01520">
    <property type="entry name" value="Amidase_3"/>
    <property type="match status" value="1"/>
</dbReference>
<dbReference type="InterPro" id="IPR003646">
    <property type="entry name" value="SH3-like_bac-type"/>
</dbReference>
<dbReference type="SMART" id="SM00287">
    <property type="entry name" value="SH3b"/>
    <property type="match status" value="2"/>
</dbReference>
<feature type="signal peptide" evidence="3">
    <location>
        <begin position="1"/>
        <end position="28"/>
    </location>
</feature>
<dbReference type="PANTHER" id="PTHR30404">
    <property type="entry name" value="N-ACETYLMURAMOYL-L-ALANINE AMIDASE"/>
    <property type="match status" value="1"/>
</dbReference>
<dbReference type="Proteomes" id="UP000435187">
    <property type="component" value="Unassembled WGS sequence"/>
</dbReference>
<dbReference type="InterPro" id="IPR050695">
    <property type="entry name" value="N-acetylmuramoyl_amidase_3"/>
</dbReference>
<evidence type="ECO:0000256" key="1">
    <source>
        <dbReference type="ARBA" id="ARBA00022801"/>
    </source>
</evidence>
<name>A0A6N7R4M0_9BACI</name>
<reference evidence="5 6" key="1">
    <citation type="submission" date="2019-10" db="EMBL/GenBank/DDBJ databases">
        <title>Gracilibacillus salitolerans sp. nov., a moderate halophile isolated from a saline soil in northwest China.</title>
        <authorList>
            <person name="Gan L."/>
        </authorList>
    </citation>
    <scope>NUCLEOTIDE SEQUENCE [LARGE SCALE GENOMIC DNA]</scope>
    <source>
        <strain evidence="5 6">TP2-8</strain>
    </source>
</reference>